<dbReference type="STRING" id="1797517.A3F61_01875"/>
<comment type="caution">
    <text evidence="2">The sequence shown here is derived from an EMBL/GenBank/DDBJ whole genome shotgun (WGS) entry which is preliminary data.</text>
</comment>
<evidence type="ECO:0000256" key="1">
    <source>
        <dbReference type="SAM" id="Phobius"/>
    </source>
</evidence>
<dbReference type="EMBL" id="MHCA01000047">
    <property type="protein sequence ID" value="OGY10923.1"/>
    <property type="molecule type" value="Genomic_DNA"/>
</dbReference>
<evidence type="ECO:0008006" key="4">
    <source>
        <dbReference type="Google" id="ProtNLM"/>
    </source>
</evidence>
<keyword evidence="1" id="KW-1133">Transmembrane helix</keyword>
<name>A0A1G1V6D3_9BACT</name>
<sequence length="183" mass="21300">MEPEKQAHTASQDETASTLKNVREEDIFTWRAPVRPFKRRDRQFFTTVGAIAILVGLIMFFLEGLLPVAVIAALYFLLYVLSTIPPEEVEHKLTNKGLYFAGKKYSWEELTRFWFSDRFGTFGTELLIVEAARAPWRLEMVIQSQDKEHLRRELEERIVYEEAAPNFLDKAASWLSKRVQLEG</sequence>
<keyword evidence="1" id="KW-0812">Transmembrane</keyword>
<evidence type="ECO:0000313" key="2">
    <source>
        <dbReference type="EMBL" id="OGY10923.1"/>
    </source>
</evidence>
<feature type="transmembrane region" description="Helical" evidence="1">
    <location>
        <begin position="68"/>
        <end position="86"/>
    </location>
</feature>
<gene>
    <name evidence="2" type="ORF">A3F61_01875</name>
</gene>
<proteinExistence type="predicted"/>
<organism evidence="2 3">
    <name type="scientific">Candidatus Blackburnbacteria bacterium RIFCSPHIGHO2_12_FULL_41_13b</name>
    <dbReference type="NCBI Taxonomy" id="1797517"/>
    <lineage>
        <taxon>Bacteria</taxon>
        <taxon>Candidatus Blackburniibacteriota</taxon>
    </lineage>
</organism>
<dbReference type="AlphaFoldDB" id="A0A1G1V6D3"/>
<dbReference type="Proteomes" id="UP000178272">
    <property type="component" value="Unassembled WGS sequence"/>
</dbReference>
<keyword evidence="1" id="KW-0472">Membrane</keyword>
<evidence type="ECO:0000313" key="3">
    <source>
        <dbReference type="Proteomes" id="UP000178272"/>
    </source>
</evidence>
<reference evidence="2 3" key="1">
    <citation type="journal article" date="2016" name="Nat. Commun.">
        <title>Thousands of microbial genomes shed light on interconnected biogeochemical processes in an aquifer system.</title>
        <authorList>
            <person name="Anantharaman K."/>
            <person name="Brown C.T."/>
            <person name="Hug L.A."/>
            <person name="Sharon I."/>
            <person name="Castelle C.J."/>
            <person name="Probst A.J."/>
            <person name="Thomas B.C."/>
            <person name="Singh A."/>
            <person name="Wilkins M.J."/>
            <person name="Karaoz U."/>
            <person name="Brodie E.L."/>
            <person name="Williams K.H."/>
            <person name="Hubbard S.S."/>
            <person name="Banfield J.F."/>
        </authorList>
    </citation>
    <scope>NUCLEOTIDE SEQUENCE [LARGE SCALE GENOMIC DNA]</scope>
</reference>
<accession>A0A1G1V6D3</accession>
<feature type="transmembrane region" description="Helical" evidence="1">
    <location>
        <begin position="44"/>
        <end position="62"/>
    </location>
</feature>
<protein>
    <recommendedName>
        <fullName evidence="4">DUF5673 domain-containing protein</fullName>
    </recommendedName>
</protein>